<evidence type="ECO:0000313" key="1">
    <source>
        <dbReference type="EMBL" id="GLK63482.1"/>
    </source>
</evidence>
<name>A0AAD3RT25_9RHOB</name>
<dbReference type="EMBL" id="BSFH01000017">
    <property type="protein sequence ID" value="GLK63482.1"/>
    <property type="molecule type" value="Genomic_DNA"/>
</dbReference>
<dbReference type="Proteomes" id="UP001143349">
    <property type="component" value="Unassembled WGS sequence"/>
</dbReference>
<proteinExistence type="predicted"/>
<evidence type="ECO:0000313" key="2">
    <source>
        <dbReference type="Proteomes" id="UP001143349"/>
    </source>
</evidence>
<reference evidence="1" key="1">
    <citation type="journal article" date="2014" name="Int. J. Syst. Evol. Microbiol.">
        <title>Complete genome sequence of Corynebacterium casei LMG S-19264T (=DSM 44701T), isolated from a smear-ripened cheese.</title>
        <authorList>
            <consortium name="US DOE Joint Genome Institute (JGI-PGF)"/>
            <person name="Walter F."/>
            <person name="Albersmeier A."/>
            <person name="Kalinowski J."/>
            <person name="Ruckert C."/>
        </authorList>
    </citation>
    <scope>NUCLEOTIDE SEQUENCE</scope>
    <source>
        <strain evidence="1">VKM B-2222</strain>
    </source>
</reference>
<keyword evidence="2" id="KW-1185">Reference proteome</keyword>
<gene>
    <name evidence="1" type="ORF">GCM10017635_09520</name>
</gene>
<comment type="caution">
    <text evidence="1">The sequence shown here is derived from an EMBL/GenBank/DDBJ whole genome shotgun (WGS) entry which is preliminary data.</text>
</comment>
<protein>
    <submittedName>
        <fullName evidence="1">Uncharacterized protein</fullName>
    </submittedName>
</protein>
<organism evidence="1 2">
    <name type="scientific">Paracoccus kondratievae</name>
    <dbReference type="NCBI Taxonomy" id="135740"/>
    <lineage>
        <taxon>Bacteria</taxon>
        <taxon>Pseudomonadati</taxon>
        <taxon>Pseudomonadota</taxon>
        <taxon>Alphaproteobacteria</taxon>
        <taxon>Rhodobacterales</taxon>
        <taxon>Paracoccaceae</taxon>
        <taxon>Paracoccus</taxon>
    </lineage>
</organism>
<accession>A0AAD3RT25</accession>
<dbReference type="AlphaFoldDB" id="A0AAD3RT25"/>
<sequence>MPDNGAGGFGRPTIALCIGGASCVHQDIADALDLFTPDFVVACNDAMTVWPGSLDAVVTLHPEKLPGWRTERLARGYPDAARYLAHGDALPGWIDLVEFRFPGQSNSGSSGLFTAKAALIDLGADIAVLAGIPLTRTPHFFDADQWQAAGGYREVWAALRPEYRARIRSMSGWTAEHFGRPDGAPIRIEDHTMPKMDMIAYEPHPVSAERKRELNAQGYKVIDARFAPPAAAAEPVVKPAAELPTRTDIARMAKSEVVEWLEAHGVEAPEGTVADLRAQLAEIMFTDL</sequence>
<reference evidence="1" key="2">
    <citation type="submission" date="2023-01" db="EMBL/GenBank/DDBJ databases">
        <authorList>
            <person name="Sun Q."/>
            <person name="Evtushenko L."/>
        </authorList>
    </citation>
    <scope>NUCLEOTIDE SEQUENCE</scope>
    <source>
        <strain evidence="1">VKM B-2222</strain>
    </source>
</reference>